<sequence>MQQGGARVLKNGLPCETAVTKWFGKCRYRYRFHNFICYTLWLWLIHPETTAIRVATPIPTEIAKALTRPQPFFKTMCGARNDIKDVILVSRVRIGVGPY</sequence>
<dbReference type="Proteomes" id="UP001157006">
    <property type="component" value="Chromosome 6"/>
</dbReference>
<dbReference type="EMBL" id="OX451741">
    <property type="protein sequence ID" value="CAI8618140.1"/>
    <property type="molecule type" value="Genomic_DNA"/>
</dbReference>
<keyword evidence="2" id="KW-1185">Reference proteome</keyword>
<gene>
    <name evidence="1" type="ORF">VFH_VI109120</name>
</gene>
<protein>
    <submittedName>
        <fullName evidence="1">Uncharacterized protein</fullName>
    </submittedName>
</protein>
<dbReference type="AlphaFoldDB" id="A0AAV1B636"/>
<reference evidence="1 2" key="1">
    <citation type="submission" date="2023-01" db="EMBL/GenBank/DDBJ databases">
        <authorList>
            <person name="Kreplak J."/>
        </authorList>
    </citation>
    <scope>NUCLEOTIDE SEQUENCE [LARGE SCALE GENOMIC DNA]</scope>
</reference>
<evidence type="ECO:0000313" key="2">
    <source>
        <dbReference type="Proteomes" id="UP001157006"/>
    </source>
</evidence>
<proteinExistence type="predicted"/>
<accession>A0AAV1B636</accession>
<evidence type="ECO:0000313" key="1">
    <source>
        <dbReference type="EMBL" id="CAI8618140.1"/>
    </source>
</evidence>
<organism evidence="1 2">
    <name type="scientific">Vicia faba</name>
    <name type="common">Broad bean</name>
    <name type="synonym">Faba vulgaris</name>
    <dbReference type="NCBI Taxonomy" id="3906"/>
    <lineage>
        <taxon>Eukaryota</taxon>
        <taxon>Viridiplantae</taxon>
        <taxon>Streptophyta</taxon>
        <taxon>Embryophyta</taxon>
        <taxon>Tracheophyta</taxon>
        <taxon>Spermatophyta</taxon>
        <taxon>Magnoliopsida</taxon>
        <taxon>eudicotyledons</taxon>
        <taxon>Gunneridae</taxon>
        <taxon>Pentapetalae</taxon>
        <taxon>rosids</taxon>
        <taxon>fabids</taxon>
        <taxon>Fabales</taxon>
        <taxon>Fabaceae</taxon>
        <taxon>Papilionoideae</taxon>
        <taxon>50 kb inversion clade</taxon>
        <taxon>NPAAA clade</taxon>
        <taxon>Hologalegina</taxon>
        <taxon>IRL clade</taxon>
        <taxon>Fabeae</taxon>
        <taxon>Vicia</taxon>
    </lineage>
</organism>
<name>A0AAV1B636_VICFA</name>